<evidence type="ECO:0000259" key="7">
    <source>
        <dbReference type="PROSITE" id="PS51635"/>
    </source>
</evidence>
<evidence type="ECO:0000256" key="2">
    <source>
        <dbReference type="ARBA" id="ARBA00022801"/>
    </source>
</evidence>
<dbReference type="InterPro" id="IPR016035">
    <property type="entry name" value="Acyl_Trfase/lysoPLipase"/>
</dbReference>
<keyword evidence="5" id="KW-0442">Lipid degradation</keyword>
<dbReference type="AlphaFoldDB" id="A0A0N4ZDV0"/>
<feature type="compositionally biased region" description="Basic and acidic residues" evidence="6">
    <location>
        <begin position="90"/>
        <end position="99"/>
    </location>
</feature>
<feature type="region of interest" description="Disordered" evidence="6">
    <location>
        <begin position="76"/>
        <end position="99"/>
    </location>
</feature>
<dbReference type="InterPro" id="IPR002641">
    <property type="entry name" value="PNPLA_dom"/>
</dbReference>
<reference evidence="9" key="1">
    <citation type="submission" date="2017-02" db="UniProtKB">
        <authorList>
            <consortium name="WormBaseParasite"/>
        </authorList>
    </citation>
    <scope>IDENTIFICATION</scope>
</reference>
<feature type="active site" description="Proton acceptor" evidence="5">
    <location>
        <position position="445"/>
    </location>
</feature>
<keyword evidence="2 5" id="KW-0378">Hydrolase</keyword>
<dbReference type="InterPro" id="IPR047148">
    <property type="entry name" value="PLPL9"/>
</dbReference>
<feature type="short sequence motif" description="GXGXXG" evidence="5">
    <location>
        <begin position="268"/>
        <end position="273"/>
    </location>
</feature>
<feature type="domain" description="PNPLA" evidence="7">
    <location>
        <begin position="264"/>
        <end position="458"/>
    </location>
</feature>
<evidence type="ECO:0000313" key="8">
    <source>
        <dbReference type="Proteomes" id="UP000038045"/>
    </source>
</evidence>
<proteinExistence type="predicted"/>
<accession>A0A0N4ZDV0</accession>
<dbReference type="PROSITE" id="PS51635">
    <property type="entry name" value="PNPLA"/>
    <property type="match status" value="1"/>
</dbReference>
<feature type="compositionally biased region" description="Gly residues" evidence="6">
    <location>
        <begin position="1"/>
        <end position="10"/>
    </location>
</feature>
<dbReference type="STRING" id="131310.A0A0N4ZDV0"/>
<dbReference type="GO" id="GO:0052816">
    <property type="term" value="F:long-chain fatty acyl-CoA hydrolase activity"/>
    <property type="evidence" value="ECO:0007669"/>
    <property type="project" value="TreeGrafter"/>
</dbReference>
<keyword evidence="3" id="KW-0040">ANK repeat</keyword>
<evidence type="ECO:0000256" key="3">
    <source>
        <dbReference type="ARBA" id="ARBA00023043"/>
    </source>
</evidence>
<feature type="active site" description="Nucleophile" evidence="5">
    <location>
        <position position="302"/>
    </location>
</feature>
<sequence length="622" mass="70402">MDGVGEGVGFGDPKKRQSGDKNLINEEGGNYSDTDSCSSSGVTTSGGIEIFFNEYKAPKKGTVIDHADRTVSYLQKKIRSRTTSPVEEDERGKRGDEYKKKLNFPKYTGENPVKYKSIPTINSTTESKYVDMTDEDIIYAINNSNYTVISLAFVLEKFNANYRDDEGNNYMHYVALKGDPRLLKAFLLYMEKAIMLLTEENNVELNPLDMISQDSEMFKVIQEFSADIEFEEDVVSDNRFRVEMTKKIYADKLKRINKDSKILMALDGGGIRGLCTIQILEAIDKRMTHQLIENIDWIAGTSTGSILSTFFSQGGTIRDAKKLYIKLKNCIFTAQMISSKEHYNATTYESYLKEYLGTGTLADITSKKLIIGTSRYYNKAKIRPVIFRNFTLNDGSKNNNKFRTEKLYDNEEMAYEDPKTAETFKVVRASSAAPTYFSSFCNYVDGGFFYNNPSEILLAEYFRYHHIQALNKGEDVSKATDNLACLISLGTGGLLNDTQADHTEELIRSSSDFYNAAKNVFSYMNGIKIAEALLNSTTLSDGDPVLKTSSWCFSLGVPFFRIQPMYPDLPKLDLLKDDQIIDLMWHTEVLIKSIGYHELEALAKYLDDVIDARNNARLTKNL</sequence>
<keyword evidence="1" id="KW-0677">Repeat</keyword>
<dbReference type="GO" id="GO:0016042">
    <property type="term" value="P:lipid catabolic process"/>
    <property type="evidence" value="ECO:0007669"/>
    <property type="project" value="UniProtKB-UniRule"/>
</dbReference>
<evidence type="ECO:0000256" key="5">
    <source>
        <dbReference type="PROSITE-ProRule" id="PRU01161"/>
    </source>
</evidence>
<protein>
    <submittedName>
        <fullName evidence="9">PNPLA domain-containing protein</fullName>
    </submittedName>
</protein>
<dbReference type="GO" id="GO:2000304">
    <property type="term" value="P:positive regulation of ceramide biosynthetic process"/>
    <property type="evidence" value="ECO:0007669"/>
    <property type="project" value="TreeGrafter"/>
</dbReference>
<dbReference type="Gene3D" id="3.40.1090.10">
    <property type="entry name" value="Cytosolic phospholipase A2 catalytic domain"/>
    <property type="match status" value="1"/>
</dbReference>
<feature type="short sequence motif" description="GXSXG" evidence="5">
    <location>
        <begin position="300"/>
        <end position="304"/>
    </location>
</feature>
<dbReference type="SUPFAM" id="SSF52151">
    <property type="entry name" value="FabD/lysophospholipase-like"/>
    <property type="match status" value="1"/>
</dbReference>
<dbReference type="GO" id="GO:0005739">
    <property type="term" value="C:mitochondrion"/>
    <property type="evidence" value="ECO:0007669"/>
    <property type="project" value="TreeGrafter"/>
</dbReference>
<dbReference type="PANTHER" id="PTHR24139">
    <property type="entry name" value="CALCIUM-INDEPENDENT PHOSPHOLIPASE A2"/>
    <property type="match status" value="1"/>
</dbReference>
<organism evidence="8 9">
    <name type="scientific">Parastrongyloides trichosuri</name>
    <name type="common">Possum-specific nematode worm</name>
    <dbReference type="NCBI Taxonomy" id="131310"/>
    <lineage>
        <taxon>Eukaryota</taxon>
        <taxon>Metazoa</taxon>
        <taxon>Ecdysozoa</taxon>
        <taxon>Nematoda</taxon>
        <taxon>Chromadorea</taxon>
        <taxon>Rhabditida</taxon>
        <taxon>Tylenchina</taxon>
        <taxon>Panagrolaimomorpha</taxon>
        <taxon>Strongyloidoidea</taxon>
        <taxon>Strongyloididae</taxon>
        <taxon>Parastrongyloides</taxon>
    </lineage>
</organism>
<dbReference type="PANTHER" id="PTHR24139:SF34">
    <property type="entry name" value="85_88 KDA CALCIUM-INDEPENDENT PHOSPHOLIPASE A2"/>
    <property type="match status" value="1"/>
</dbReference>
<keyword evidence="8" id="KW-1185">Reference proteome</keyword>
<dbReference type="WBParaSite" id="PTRK_0000575600.1">
    <property type="protein sequence ID" value="PTRK_0000575600.1"/>
    <property type="gene ID" value="PTRK_0000575600"/>
</dbReference>
<evidence type="ECO:0000256" key="6">
    <source>
        <dbReference type="SAM" id="MobiDB-lite"/>
    </source>
</evidence>
<feature type="compositionally biased region" description="Low complexity" evidence="6">
    <location>
        <begin position="32"/>
        <end position="42"/>
    </location>
</feature>
<keyword evidence="4 5" id="KW-0443">Lipid metabolism</keyword>
<feature type="region of interest" description="Disordered" evidence="6">
    <location>
        <begin position="1"/>
        <end position="42"/>
    </location>
</feature>
<dbReference type="Pfam" id="PF01734">
    <property type="entry name" value="Patatin"/>
    <property type="match status" value="1"/>
</dbReference>
<dbReference type="Proteomes" id="UP000038045">
    <property type="component" value="Unplaced"/>
</dbReference>
<dbReference type="GO" id="GO:0047499">
    <property type="term" value="F:calcium-independent phospholipase A2 activity"/>
    <property type="evidence" value="ECO:0007669"/>
    <property type="project" value="InterPro"/>
</dbReference>
<feature type="short sequence motif" description="DGA/G" evidence="5">
    <location>
        <begin position="445"/>
        <end position="447"/>
    </location>
</feature>
<evidence type="ECO:0000256" key="4">
    <source>
        <dbReference type="ARBA" id="ARBA00023098"/>
    </source>
</evidence>
<name>A0A0N4ZDV0_PARTI</name>
<evidence type="ECO:0000256" key="1">
    <source>
        <dbReference type="ARBA" id="ARBA00022737"/>
    </source>
</evidence>
<evidence type="ECO:0000313" key="9">
    <source>
        <dbReference type="WBParaSite" id="PTRK_0000575600.1"/>
    </source>
</evidence>